<keyword evidence="3" id="KW-0677">Repeat</keyword>
<evidence type="ECO:0000259" key="6">
    <source>
        <dbReference type="Pfam" id="PF02754"/>
    </source>
</evidence>
<accession>A0ABD5S5E5</accession>
<feature type="domain" description="Cysteine-rich" evidence="6">
    <location>
        <begin position="80"/>
        <end position="161"/>
    </location>
</feature>
<dbReference type="GO" id="GO:0016491">
    <property type="term" value="F:oxidoreductase activity"/>
    <property type="evidence" value="ECO:0007669"/>
    <property type="project" value="UniProtKB-ARBA"/>
</dbReference>
<feature type="non-terminal residue" evidence="7">
    <location>
        <position position="1"/>
    </location>
</feature>
<keyword evidence="8" id="KW-1185">Reference proteome</keyword>
<dbReference type="GO" id="GO:0051539">
    <property type="term" value="F:4 iron, 4 sulfur cluster binding"/>
    <property type="evidence" value="ECO:0007669"/>
    <property type="project" value="UniProtKB-KW"/>
</dbReference>
<evidence type="ECO:0000313" key="7">
    <source>
        <dbReference type="EMBL" id="MFC6726914.1"/>
    </source>
</evidence>
<dbReference type="PANTHER" id="PTHR32479:SF19">
    <property type="entry name" value="ANAEROBIC GLYCEROL-3-PHOSPHATE DEHYDROGENASE SUBUNIT C"/>
    <property type="match status" value="1"/>
</dbReference>
<feature type="non-terminal residue" evidence="7">
    <location>
        <position position="181"/>
    </location>
</feature>
<evidence type="ECO:0000256" key="3">
    <source>
        <dbReference type="ARBA" id="ARBA00022737"/>
    </source>
</evidence>
<gene>
    <name evidence="7" type="ORF">ACFQE1_21555</name>
</gene>
<evidence type="ECO:0000313" key="8">
    <source>
        <dbReference type="Proteomes" id="UP001596328"/>
    </source>
</evidence>
<protein>
    <submittedName>
        <fullName evidence="7">(Fe-S)-binding protein</fullName>
    </submittedName>
</protein>
<dbReference type="PANTHER" id="PTHR32479">
    <property type="entry name" value="GLYCOLATE OXIDASE IRON-SULFUR SUBUNIT"/>
    <property type="match status" value="1"/>
</dbReference>
<sequence>LARERAEHNHALLAPLVDDGWSVVCPEPADATMFQDEYADLLGPERAARLGANCYSVMEFISTHGATEDVSFETGNGRLTYHGHCNQKALGRDHHAADVLRRVGFGVDELDSTCCGMAGSFGYESEHYELSRAIGRNLFEEVDASDGERVVASGASCRTQLGDRDRAERPEHPIEAVESAL</sequence>
<evidence type="ECO:0000256" key="4">
    <source>
        <dbReference type="ARBA" id="ARBA00023004"/>
    </source>
</evidence>
<evidence type="ECO:0000256" key="5">
    <source>
        <dbReference type="ARBA" id="ARBA00023014"/>
    </source>
</evidence>
<dbReference type="Proteomes" id="UP001596328">
    <property type="component" value="Unassembled WGS sequence"/>
</dbReference>
<proteinExistence type="predicted"/>
<evidence type="ECO:0000256" key="1">
    <source>
        <dbReference type="ARBA" id="ARBA00022485"/>
    </source>
</evidence>
<dbReference type="InterPro" id="IPR004017">
    <property type="entry name" value="Cys_rich_dom"/>
</dbReference>
<name>A0ABD5S5E5_9EURY</name>
<keyword evidence="1" id="KW-0004">4Fe-4S</keyword>
<dbReference type="AlphaFoldDB" id="A0ABD5S5E5"/>
<organism evidence="7 8">
    <name type="scientific">Halobium palmae</name>
    <dbReference type="NCBI Taxonomy" id="1776492"/>
    <lineage>
        <taxon>Archaea</taxon>
        <taxon>Methanobacteriati</taxon>
        <taxon>Methanobacteriota</taxon>
        <taxon>Stenosarchaea group</taxon>
        <taxon>Halobacteria</taxon>
        <taxon>Halobacteriales</taxon>
        <taxon>Haloferacaceae</taxon>
        <taxon>Halobium</taxon>
    </lineage>
</organism>
<keyword evidence="4" id="KW-0408">Iron</keyword>
<comment type="caution">
    <text evidence="7">The sequence shown here is derived from an EMBL/GenBank/DDBJ whole genome shotgun (WGS) entry which is preliminary data.</text>
</comment>
<keyword evidence="5" id="KW-0411">Iron-sulfur</keyword>
<evidence type="ECO:0000256" key="2">
    <source>
        <dbReference type="ARBA" id="ARBA00022723"/>
    </source>
</evidence>
<reference evidence="7 8" key="1">
    <citation type="journal article" date="2019" name="Int. J. Syst. Evol. Microbiol.">
        <title>The Global Catalogue of Microorganisms (GCM) 10K type strain sequencing project: providing services to taxonomists for standard genome sequencing and annotation.</title>
        <authorList>
            <consortium name="The Broad Institute Genomics Platform"/>
            <consortium name="The Broad Institute Genome Sequencing Center for Infectious Disease"/>
            <person name="Wu L."/>
            <person name="Ma J."/>
        </authorList>
    </citation>
    <scope>NUCLEOTIDE SEQUENCE [LARGE SCALE GENOMIC DNA]</scope>
    <source>
        <strain evidence="7 8">NBRC 111368</strain>
    </source>
</reference>
<keyword evidence="2" id="KW-0479">Metal-binding</keyword>
<dbReference type="EMBL" id="JBHSWU010001509">
    <property type="protein sequence ID" value="MFC6726914.1"/>
    <property type="molecule type" value="Genomic_DNA"/>
</dbReference>
<dbReference type="GO" id="GO:0046872">
    <property type="term" value="F:metal ion binding"/>
    <property type="evidence" value="ECO:0007669"/>
    <property type="project" value="UniProtKB-KW"/>
</dbReference>
<dbReference type="Pfam" id="PF02754">
    <property type="entry name" value="CCG"/>
    <property type="match status" value="1"/>
</dbReference>